<dbReference type="KEGG" id="geo:Geob_2067"/>
<dbReference type="Gene3D" id="3.40.630.30">
    <property type="match status" value="1"/>
</dbReference>
<dbReference type="InterPro" id="IPR000182">
    <property type="entry name" value="GNAT_dom"/>
</dbReference>
<dbReference type="PROSITE" id="PS51186">
    <property type="entry name" value="GNAT"/>
    <property type="match status" value="1"/>
</dbReference>
<evidence type="ECO:0000313" key="3">
    <source>
        <dbReference type="EMBL" id="ACM20422.1"/>
    </source>
</evidence>
<dbReference type="InterPro" id="IPR036380">
    <property type="entry name" value="Isochorismatase-like_sf"/>
</dbReference>
<proteinExistence type="predicted"/>
<dbReference type="EMBL" id="CP001390">
    <property type="protein sequence ID" value="ACM20422.1"/>
    <property type="molecule type" value="Genomic_DNA"/>
</dbReference>
<evidence type="ECO:0000256" key="1">
    <source>
        <dbReference type="ARBA" id="ARBA00022801"/>
    </source>
</evidence>
<dbReference type="SUPFAM" id="SSF55729">
    <property type="entry name" value="Acyl-CoA N-acyltransferases (Nat)"/>
    <property type="match status" value="1"/>
</dbReference>
<dbReference type="InterPro" id="IPR016181">
    <property type="entry name" value="Acyl_CoA_acyltransferase"/>
</dbReference>
<dbReference type="AlphaFoldDB" id="B9M8S6"/>
<sequence length="382" mass="41664">MAELRALGESDLTQIKNWPPYPGDMAQMDYALREEGWLDECLTKGEAFAYAVEEGDQLIGFTILRKTGAAEAEFRIALRADKTGLGFGGNITLQTLRIGFEKHGFSRIHLIVRKNNSRGIKLYQRIGFVDRGECRQEILGNPVDFRLMDISSEEIAQMGVGNPEQLDEKEKPVAKAPGRALIVIDVQNDYMGGKVPIEFPPVEQSLANIGRAMDAAKTAGVPVVVVQNVLPEGAPFLARGTDGAELHATVRSRGWDHYVLKGLPSALAGTGLEEWLRAHGIDTITIVGYMTHNCDLSTVVEGVHAGFAMEVLSDATGAVPYENRAGAAGAAEIHRVMMVVMQARFAAVMGTDEWISILATGAEPERDTIYSSNRRARRLRAT</sequence>
<dbReference type="InterPro" id="IPR000868">
    <property type="entry name" value="Isochorismatase-like_dom"/>
</dbReference>
<dbReference type="STRING" id="316067.Geob_2067"/>
<dbReference type="GO" id="GO:0016787">
    <property type="term" value="F:hydrolase activity"/>
    <property type="evidence" value="ECO:0007669"/>
    <property type="project" value="UniProtKB-KW"/>
</dbReference>
<dbReference type="Pfam" id="PF13302">
    <property type="entry name" value="Acetyltransf_3"/>
    <property type="match status" value="1"/>
</dbReference>
<dbReference type="GO" id="GO:0016747">
    <property type="term" value="F:acyltransferase activity, transferring groups other than amino-acyl groups"/>
    <property type="evidence" value="ECO:0007669"/>
    <property type="project" value="InterPro"/>
</dbReference>
<keyword evidence="4" id="KW-1185">Reference proteome</keyword>
<dbReference type="Gene3D" id="3.40.50.850">
    <property type="entry name" value="Isochorismatase-like"/>
    <property type="match status" value="1"/>
</dbReference>
<organism evidence="3 4">
    <name type="scientific">Geotalea daltonii (strain DSM 22248 / JCM 15807 / FRC-32)</name>
    <name type="common">Geobacter daltonii</name>
    <dbReference type="NCBI Taxonomy" id="316067"/>
    <lineage>
        <taxon>Bacteria</taxon>
        <taxon>Pseudomonadati</taxon>
        <taxon>Thermodesulfobacteriota</taxon>
        <taxon>Desulfuromonadia</taxon>
        <taxon>Geobacterales</taxon>
        <taxon>Geobacteraceae</taxon>
        <taxon>Geotalea</taxon>
    </lineage>
</organism>
<evidence type="ECO:0000313" key="4">
    <source>
        <dbReference type="Proteomes" id="UP000007721"/>
    </source>
</evidence>
<evidence type="ECO:0000259" key="2">
    <source>
        <dbReference type="PROSITE" id="PS51186"/>
    </source>
</evidence>
<dbReference type="SUPFAM" id="SSF52499">
    <property type="entry name" value="Isochorismatase-like hydrolases"/>
    <property type="match status" value="1"/>
</dbReference>
<keyword evidence="1 3" id="KW-0378">Hydrolase</keyword>
<accession>B9M8S6</accession>
<gene>
    <name evidence="3" type="ordered locus">Geob_2067</name>
</gene>
<dbReference type="HOGENOM" id="CLU_723121_0_0_7"/>
<dbReference type="PANTHER" id="PTHR43540:SF6">
    <property type="entry name" value="ISOCHORISMATASE-LIKE DOMAIN-CONTAINING PROTEIN"/>
    <property type="match status" value="1"/>
</dbReference>
<keyword evidence="3" id="KW-0808">Transferase</keyword>
<reference evidence="3 4" key="1">
    <citation type="submission" date="2009-01" db="EMBL/GenBank/DDBJ databases">
        <title>Complete sequence of Geobacter sp. FRC-32.</title>
        <authorList>
            <consortium name="US DOE Joint Genome Institute"/>
            <person name="Lucas S."/>
            <person name="Copeland A."/>
            <person name="Lapidus A."/>
            <person name="Glavina del Rio T."/>
            <person name="Dalin E."/>
            <person name="Tice H."/>
            <person name="Bruce D."/>
            <person name="Goodwin L."/>
            <person name="Pitluck S."/>
            <person name="Saunders E."/>
            <person name="Brettin T."/>
            <person name="Detter J.C."/>
            <person name="Han C."/>
            <person name="Larimer F."/>
            <person name="Land M."/>
            <person name="Hauser L."/>
            <person name="Kyrpides N."/>
            <person name="Ovchinnikova G."/>
            <person name="Kostka J."/>
            <person name="Richardson P."/>
        </authorList>
    </citation>
    <scope>NUCLEOTIDE SEQUENCE [LARGE SCALE GENOMIC DNA]</scope>
    <source>
        <strain evidence="4">DSM 22248 / JCM 15807 / FRC-32</strain>
    </source>
</reference>
<dbReference type="PANTHER" id="PTHR43540">
    <property type="entry name" value="PEROXYUREIDOACRYLATE/UREIDOACRYLATE AMIDOHYDROLASE-RELATED"/>
    <property type="match status" value="1"/>
</dbReference>
<feature type="domain" description="N-acetyltransferase" evidence="2">
    <location>
        <begin position="2"/>
        <end position="150"/>
    </location>
</feature>
<name>B9M8S6_GEODF</name>
<protein>
    <submittedName>
        <fullName evidence="3">Acetyltransferase and amidohydrolase, putative</fullName>
    </submittedName>
</protein>
<dbReference type="eggNOG" id="COG0456">
    <property type="taxonomic scope" value="Bacteria"/>
</dbReference>
<dbReference type="Pfam" id="PF00857">
    <property type="entry name" value="Isochorismatase"/>
    <property type="match status" value="1"/>
</dbReference>
<dbReference type="InterPro" id="IPR050272">
    <property type="entry name" value="Isochorismatase-like_hydrls"/>
</dbReference>
<dbReference type="Proteomes" id="UP000007721">
    <property type="component" value="Chromosome"/>
</dbReference>
<dbReference type="eggNOG" id="COG1335">
    <property type="taxonomic scope" value="Bacteria"/>
</dbReference>